<dbReference type="InterPro" id="IPR002022">
    <property type="entry name" value="Pec_lyase"/>
</dbReference>
<dbReference type="GO" id="GO:0003743">
    <property type="term" value="F:translation initiation factor activity"/>
    <property type="evidence" value="ECO:0007669"/>
    <property type="project" value="UniProtKB-KW"/>
</dbReference>
<evidence type="ECO:0000313" key="5">
    <source>
        <dbReference type="EMBL" id="KAF5959615.1"/>
    </source>
</evidence>
<keyword evidence="2" id="KW-0648">Protein biosynthesis</keyword>
<evidence type="ECO:0000256" key="3">
    <source>
        <dbReference type="ARBA" id="ARBA00023239"/>
    </source>
</evidence>
<dbReference type="Pfam" id="PF01912">
    <property type="entry name" value="eIF-6"/>
    <property type="match status" value="1"/>
</dbReference>
<proteinExistence type="predicted"/>
<organism evidence="5 6">
    <name type="scientific">Camellia sinensis</name>
    <name type="common">Tea plant</name>
    <name type="synonym">Thea sinensis</name>
    <dbReference type="NCBI Taxonomy" id="4442"/>
    <lineage>
        <taxon>Eukaryota</taxon>
        <taxon>Viridiplantae</taxon>
        <taxon>Streptophyta</taxon>
        <taxon>Embryophyta</taxon>
        <taxon>Tracheophyta</taxon>
        <taxon>Spermatophyta</taxon>
        <taxon>Magnoliopsida</taxon>
        <taxon>eudicotyledons</taxon>
        <taxon>Gunneridae</taxon>
        <taxon>Pentapetalae</taxon>
        <taxon>asterids</taxon>
        <taxon>Ericales</taxon>
        <taxon>Theaceae</taxon>
        <taxon>Camellia</taxon>
    </lineage>
</organism>
<dbReference type="GO" id="GO:0042256">
    <property type="term" value="P:cytosolic ribosome assembly"/>
    <property type="evidence" value="ECO:0007669"/>
    <property type="project" value="InterPro"/>
</dbReference>
<accession>A0A7J7I4A9</accession>
<dbReference type="PANTHER" id="PTHR10784">
    <property type="entry name" value="TRANSLATION INITIATION FACTOR 6"/>
    <property type="match status" value="1"/>
</dbReference>
<dbReference type="AlphaFoldDB" id="A0A7J7I4A9"/>
<dbReference type="InterPro" id="IPR011050">
    <property type="entry name" value="Pectin_lyase_fold/virulence"/>
</dbReference>
<keyword evidence="3" id="KW-0456">Lyase</keyword>
<dbReference type="GO" id="GO:0043022">
    <property type="term" value="F:ribosome binding"/>
    <property type="evidence" value="ECO:0007669"/>
    <property type="project" value="InterPro"/>
</dbReference>
<evidence type="ECO:0000313" key="6">
    <source>
        <dbReference type="Proteomes" id="UP000593564"/>
    </source>
</evidence>
<dbReference type="Gene3D" id="2.160.20.10">
    <property type="entry name" value="Single-stranded right-handed beta-helix, Pectin lyase-like"/>
    <property type="match status" value="1"/>
</dbReference>
<feature type="domain" description="Pectate lyase" evidence="4">
    <location>
        <begin position="284"/>
        <end position="448"/>
    </location>
</feature>
<sequence>PKVAPCVSHINRTVLCISNHRTVLCIPNRRTVLCISNRRTVLCISNHRTVLCISNHRAVLRIALFCALHIIRAFLRIALFCAPYLHFACILSRYLAHLARYCMYGSFEAGATRRAAQQKRAIGAPLLKKASREHSADRQFKVPTGNKFSADSFTLCRWPHTTAGGNSTQPVALPSVQGCSPELKAYFPFATVLAKETEEMIANVLGVEVFRQTIAGNILVDSYCAFSNKSGLVTNYILHLWQSYQTSGPLVAGTVNCGSEVIAAGLTVNNWIAFCGSDTTTTELSVIESVFKLREAQPSAIVDEMRKSLIDSYIYLGISFGLDCWFELMETIAELQFMGPDVDGIQIIPKSKHIWIDRCSLCDYDDGLIDITRESTDIIISRCHFSKHDKTMLIGADPSHTGGKCIRVTIHHCFFYGTRQRHPPVRLVGWSKLTSYFKQASKVKGHQDANCKSDPCALKFSVS</sequence>
<evidence type="ECO:0000256" key="1">
    <source>
        <dbReference type="ARBA" id="ARBA00022540"/>
    </source>
</evidence>
<dbReference type="EMBL" id="JACBKZ010000001">
    <property type="protein sequence ID" value="KAF5959615.1"/>
    <property type="molecule type" value="Genomic_DNA"/>
</dbReference>
<evidence type="ECO:0000256" key="2">
    <source>
        <dbReference type="ARBA" id="ARBA00022917"/>
    </source>
</evidence>
<protein>
    <recommendedName>
        <fullName evidence="4">Pectate lyase domain-containing protein</fullName>
    </recommendedName>
</protein>
<dbReference type="Proteomes" id="UP000593564">
    <property type="component" value="Unassembled WGS sequence"/>
</dbReference>
<dbReference type="SMART" id="SM00656">
    <property type="entry name" value="Amb_all"/>
    <property type="match status" value="1"/>
</dbReference>
<gene>
    <name evidence="5" type="ORF">HYC85_000824</name>
</gene>
<dbReference type="SUPFAM" id="SSF55909">
    <property type="entry name" value="Pentein"/>
    <property type="match status" value="1"/>
</dbReference>
<keyword evidence="1" id="KW-0396">Initiation factor</keyword>
<reference evidence="6" key="1">
    <citation type="journal article" date="2020" name="Nat. Commun.">
        <title>Genome assembly of wild tea tree DASZ reveals pedigree and selection history of tea varieties.</title>
        <authorList>
            <person name="Zhang W."/>
            <person name="Zhang Y."/>
            <person name="Qiu H."/>
            <person name="Guo Y."/>
            <person name="Wan H."/>
            <person name="Zhang X."/>
            <person name="Scossa F."/>
            <person name="Alseekh S."/>
            <person name="Zhang Q."/>
            <person name="Wang P."/>
            <person name="Xu L."/>
            <person name="Schmidt M.H."/>
            <person name="Jia X."/>
            <person name="Li D."/>
            <person name="Zhu A."/>
            <person name="Guo F."/>
            <person name="Chen W."/>
            <person name="Ni D."/>
            <person name="Usadel B."/>
            <person name="Fernie A.R."/>
            <person name="Wen W."/>
        </authorList>
    </citation>
    <scope>NUCLEOTIDE SEQUENCE [LARGE SCALE GENOMIC DNA]</scope>
    <source>
        <strain evidence="6">cv. G240</strain>
    </source>
</reference>
<dbReference type="SMART" id="SM00654">
    <property type="entry name" value="eIF6"/>
    <property type="match status" value="1"/>
</dbReference>
<keyword evidence="6" id="KW-1185">Reference proteome</keyword>
<comment type="caution">
    <text evidence="5">The sequence shown here is derived from an EMBL/GenBank/DDBJ whole genome shotgun (WGS) entry which is preliminary data.</text>
</comment>
<name>A0A7J7I4A9_CAMSI</name>
<reference evidence="5 6" key="2">
    <citation type="submission" date="2020-07" db="EMBL/GenBank/DDBJ databases">
        <title>Genome assembly of wild tea tree DASZ reveals pedigree and selection history of tea varieties.</title>
        <authorList>
            <person name="Zhang W."/>
        </authorList>
    </citation>
    <scope>NUCLEOTIDE SEQUENCE [LARGE SCALE GENOMIC DNA]</scope>
    <source>
        <strain evidence="6">cv. G240</strain>
        <tissue evidence="5">Leaf</tissue>
    </source>
</reference>
<dbReference type="InterPro" id="IPR012334">
    <property type="entry name" value="Pectin_lyas_fold"/>
</dbReference>
<dbReference type="Gene3D" id="3.75.10.10">
    <property type="entry name" value="L-arginine/glycine Amidinotransferase, Chain A"/>
    <property type="match status" value="1"/>
</dbReference>
<dbReference type="SUPFAM" id="SSF51126">
    <property type="entry name" value="Pectin lyase-like"/>
    <property type="match status" value="1"/>
</dbReference>
<evidence type="ECO:0000259" key="4">
    <source>
        <dbReference type="SMART" id="SM00656"/>
    </source>
</evidence>
<dbReference type="InterPro" id="IPR002769">
    <property type="entry name" value="eIF6"/>
</dbReference>
<feature type="non-terminal residue" evidence="5">
    <location>
        <position position="463"/>
    </location>
</feature>
<dbReference type="GO" id="GO:0016829">
    <property type="term" value="F:lyase activity"/>
    <property type="evidence" value="ECO:0007669"/>
    <property type="project" value="UniProtKB-KW"/>
</dbReference>
<dbReference type="Pfam" id="PF00544">
    <property type="entry name" value="Pectate_lyase_4"/>
    <property type="match status" value="1"/>
</dbReference>